<keyword evidence="4" id="KW-1185">Reference proteome</keyword>
<dbReference type="KEGG" id="nall:PP769_12485"/>
<dbReference type="InterPro" id="IPR021812">
    <property type="entry name" value="DUF3391"/>
</dbReference>
<dbReference type="NCBIfam" id="TIGR00277">
    <property type="entry name" value="HDIG"/>
    <property type="match status" value="1"/>
</dbReference>
<dbReference type="InterPro" id="IPR003607">
    <property type="entry name" value="HD/PDEase_dom"/>
</dbReference>
<dbReference type="InterPro" id="IPR037522">
    <property type="entry name" value="HD_GYP_dom"/>
</dbReference>
<dbReference type="Gene3D" id="1.10.3210.10">
    <property type="entry name" value="Hypothetical protein af1432"/>
    <property type="match status" value="1"/>
</dbReference>
<dbReference type="PANTHER" id="PTHR43155:SF2">
    <property type="entry name" value="CYCLIC DI-GMP PHOSPHODIESTERASE PA4108"/>
    <property type="match status" value="1"/>
</dbReference>
<evidence type="ECO:0000256" key="1">
    <source>
        <dbReference type="SAM" id="MobiDB-lite"/>
    </source>
</evidence>
<protein>
    <submittedName>
        <fullName evidence="3">DUF3391 domain-containing protein</fullName>
    </submittedName>
</protein>
<dbReference type="Pfam" id="PF13487">
    <property type="entry name" value="HD_5"/>
    <property type="match status" value="1"/>
</dbReference>
<dbReference type="Proteomes" id="UP001302719">
    <property type="component" value="Chromosome"/>
</dbReference>
<dbReference type="PROSITE" id="PS51832">
    <property type="entry name" value="HD_GYP"/>
    <property type="match status" value="1"/>
</dbReference>
<feature type="domain" description="HD-GYP" evidence="2">
    <location>
        <begin position="156"/>
        <end position="352"/>
    </location>
</feature>
<dbReference type="RefSeq" id="WP_312640573.1">
    <property type="nucleotide sequence ID" value="NZ_CP116967.1"/>
</dbReference>
<dbReference type="PANTHER" id="PTHR43155">
    <property type="entry name" value="CYCLIC DI-GMP PHOSPHODIESTERASE PA4108-RELATED"/>
    <property type="match status" value="1"/>
</dbReference>
<proteinExistence type="predicted"/>
<sequence>MITRKRLACSQICAGMYLVRILDSWWKSPFFRHRRLLSSHDVQQLLQSGIHEVEIDTAKGLDVPTDAESLPVQDTLECHSQSKTPFDQDESFRHESSSYSPESKDGLEDGHQERLIRLRGDTIAALEDMFEGVKTGQVIPHVAMQETARAFVEKALAHPTVLAEIILIEHLEQFDPTLYSHVVDTALLSILVGLQLKWEVTQLEEIAVAALLHDVGYMRLPLNLVQSRWGSIGIDYSLLQQHVDMGVALINKHSEFSQDIVHMVQEHHAYLDGSGYSTILGGKPVSDSGILLGLTDYVDELLAVGNAGGSFPVALVIRRVYQEAQKGKFPMRFVEAMIRVLGVYPVGTVVQLSTGEDAVVVKQNPEMSVRPQVKIFRTCTGEILKNPEVRNLGTHSELKYELRITKVLDSADPSINLREICS</sequence>
<feature type="compositionally biased region" description="Basic and acidic residues" evidence="1">
    <location>
        <begin position="90"/>
        <end position="110"/>
    </location>
</feature>
<dbReference type="SMART" id="SM00471">
    <property type="entry name" value="HDc"/>
    <property type="match status" value="1"/>
</dbReference>
<dbReference type="SUPFAM" id="SSF109604">
    <property type="entry name" value="HD-domain/PDEase-like"/>
    <property type="match status" value="1"/>
</dbReference>
<evidence type="ECO:0000259" key="2">
    <source>
        <dbReference type="PROSITE" id="PS51832"/>
    </source>
</evidence>
<organism evidence="3 4">
    <name type="scientific">Candidatus Nitrospira allomarina</name>
    <dbReference type="NCBI Taxonomy" id="3020900"/>
    <lineage>
        <taxon>Bacteria</taxon>
        <taxon>Pseudomonadati</taxon>
        <taxon>Nitrospirota</taxon>
        <taxon>Nitrospiria</taxon>
        <taxon>Nitrospirales</taxon>
        <taxon>Nitrospiraceae</taxon>
        <taxon>Nitrospira</taxon>
    </lineage>
</organism>
<evidence type="ECO:0000313" key="4">
    <source>
        <dbReference type="Proteomes" id="UP001302719"/>
    </source>
</evidence>
<accession>A0AA96G8M6</accession>
<dbReference type="InterPro" id="IPR006675">
    <property type="entry name" value="HDIG_dom"/>
</dbReference>
<evidence type="ECO:0000313" key="3">
    <source>
        <dbReference type="EMBL" id="WNM56792.1"/>
    </source>
</evidence>
<dbReference type="AlphaFoldDB" id="A0AA96G8M6"/>
<name>A0AA96G8M6_9BACT</name>
<feature type="region of interest" description="Disordered" evidence="1">
    <location>
        <begin position="81"/>
        <end position="110"/>
    </location>
</feature>
<reference evidence="3 4" key="1">
    <citation type="submission" date="2023-01" db="EMBL/GenBank/DDBJ databases">
        <title>Cultivation and genomic characterization of new, ubiquitous marine nitrite-oxidizing bacteria from the Nitrospirales.</title>
        <authorList>
            <person name="Mueller A.J."/>
            <person name="Daebeler A."/>
            <person name="Herbold C.W."/>
            <person name="Kirkegaard R.H."/>
            <person name="Daims H."/>
        </authorList>
    </citation>
    <scope>NUCLEOTIDE SEQUENCE [LARGE SCALE GENOMIC DNA]</scope>
    <source>
        <strain evidence="3 4">VA</strain>
    </source>
</reference>
<gene>
    <name evidence="3" type="ORF">PP769_12485</name>
</gene>
<dbReference type="EMBL" id="CP116967">
    <property type="protein sequence ID" value="WNM56792.1"/>
    <property type="molecule type" value="Genomic_DNA"/>
</dbReference>
<dbReference type="Pfam" id="PF11871">
    <property type="entry name" value="DUF3391"/>
    <property type="match status" value="1"/>
</dbReference>
<dbReference type="CDD" id="cd00077">
    <property type="entry name" value="HDc"/>
    <property type="match status" value="1"/>
</dbReference>